<reference evidence="1" key="1">
    <citation type="journal article" date="2021" name="Microb. Physiol.">
        <title>Proteogenomic Insights into the Physiology of Marine, Sulfate-Reducing, Filamentous Desulfonema limicola and Desulfonema magnum.</title>
        <authorList>
            <person name="Schnaars V."/>
            <person name="Wohlbrand L."/>
            <person name="Scheve S."/>
            <person name="Hinrichs C."/>
            <person name="Reinhardt R."/>
            <person name="Rabus R."/>
        </authorList>
    </citation>
    <scope>NUCLEOTIDE SEQUENCE</scope>
    <source>
        <strain evidence="1">5ac10</strain>
    </source>
</reference>
<keyword evidence="2" id="KW-1185">Reference proteome</keyword>
<accession>A0A975GJM1</accession>
<evidence type="ECO:0000313" key="2">
    <source>
        <dbReference type="Proteomes" id="UP000663720"/>
    </source>
</evidence>
<name>A0A975GJM1_9BACT</name>
<dbReference type="AlphaFoldDB" id="A0A975GJM1"/>
<evidence type="ECO:0008006" key="3">
    <source>
        <dbReference type="Google" id="ProtNLM"/>
    </source>
</evidence>
<dbReference type="EMBL" id="CP061799">
    <property type="protein sequence ID" value="QTA83610.1"/>
    <property type="molecule type" value="Genomic_DNA"/>
</dbReference>
<dbReference type="Proteomes" id="UP000663720">
    <property type="component" value="Chromosome"/>
</dbReference>
<dbReference type="RefSeq" id="WP_207689426.1">
    <property type="nucleotide sequence ID" value="NZ_CP061799.1"/>
</dbReference>
<protein>
    <recommendedName>
        <fullName evidence="3">Phosphodiester glycosidase domain-containing protein</fullName>
    </recommendedName>
</protein>
<gene>
    <name evidence="1" type="ORF">dnl_60230</name>
</gene>
<sequence length="312" mass="34443">MRIKLVTLLLLFTFLFGGSKIANSEDALIEPVDGLKLYEKRFNDGTKYYITEINLKKLDMHISLSEIKRNEPNYDTWQDVGSFHGRNPYFIAKGIHDFKLPSGETPIAISSGAFGGAWPKTCDHCEGYLTFPARSNGLLVAEGYGDPGGRDPNRTLIKDDTSKCNVLCYDNYNGVADIYPWYHIKDGQRCSNEFVSFTEEVVPSTSTGGRTFCGVADRDGNSQNETLLILTTSYASNEQVTQALRDFDATATIQFDGGGSSQLWVDGTDYVASSRPVWNTFVIGPKSYVPIIKIANFRPPDMGVISFATLGG</sequence>
<proteinExistence type="predicted"/>
<evidence type="ECO:0000313" key="1">
    <source>
        <dbReference type="EMBL" id="QTA83610.1"/>
    </source>
</evidence>
<organism evidence="1 2">
    <name type="scientific">Desulfonema limicola</name>
    <dbReference type="NCBI Taxonomy" id="45656"/>
    <lineage>
        <taxon>Bacteria</taxon>
        <taxon>Pseudomonadati</taxon>
        <taxon>Thermodesulfobacteriota</taxon>
        <taxon>Desulfobacteria</taxon>
        <taxon>Desulfobacterales</taxon>
        <taxon>Desulfococcaceae</taxon>
        <taxon>Desulfonema</taxon>
    </lineage>
</organism>
<dbReference type="KEGG" id="dli:dnl_60230"/>